<name>A0A3Q7RUY2_VULVU</name>
<reference evidence="15" key="2">
    <citation type="submission" date="2025-08" db="UniProtKB">
        <authorList>
            <consortium name="RefSeq"/>
        </authorList>
    </citation>
    <scope>IDENTIFICATION</scope>
    <source>
        <tissue evidence="15">Cell line</tissue>
    </source>
</reference>
<dbReference type="InterPro" id="IPR036638">
    <property type="entry name" value="HLH_DNA-bd_sf"/>
</dbReference>
<evidence type="ECO:0000256" key="7">
    <source>
        <dbReference type="ARBA" id="ARBA00023159"/>
    </source>
</evidence>
<evidence type="ECO:0000256" key="9">
    <source>
        <dbReference type="ARBA" id="ARBA00033247"/>
    </source>
</evidence>
<keyword evidence="7" id="KW-0010">Activator</keyword>
<dbReference type="Pfam" id="PF02344">
    <property type="entry name" value="Myc-LZ"/>
    <property type="match status" value="1"/>
</dbReference>
<dbReference type="InterPro" id="IPR050433">
    <property type="entry name" value="Myc_transcription_factors"/>
</dbReference>
<evidence type="ECO:0000256" key="10">
    <source>
        <dbReference type="ARBA" id="ARBA00045233"/>
    </source>
</evidence>
<proteinExistence type="predicted"/>
<organism evidence="14 15">
    <name type="scientific">Vulpes vulpes</name>
    <name type="common">Red fox</name>
    <dbReference type="NCBI Taxonomy" id="9627"/>
    <lineage>
        <taxon>Eukaryota</taxon>
        <taxon>Metazoa</taxon>
        <taxon>Chordata</taxon>
        <taxon>Craniata</taxon>
        <taxon>Vertebrata</taxon>
        <taxon>Euteleostomi</taxon>
        <taxon>Mammalia</taxon>
        <taxon>Eutheria</taxon>
        <taxon>Laurasiatheria</taxon>
        <taxon>Carnivora</taxon>
        <taxon>Caniformia</taxon>
        <taxon>Canidae</taxon>
        <taxon>Vulpes</taxon>
    </lineage>
</organism>
<dbReference type="Gene3D" id="4.10.280.10">
    <property type="entry name" value="Helix-loop-helix DNA-binding domain"/>
    <property type="match status" value="1"/>
</dbReference>
<dbReference type="Proteomes" id="UP001652641">
    <property type="component" value="Chromosome 13"/>
</dbReference>
<dbReference type="SUPFAM" id="SSF47459">
    <property type="entry name" value="HLH, helix-loop-helix DNA-binding domain"/>
    <property type="match status" value="1"/>
</dbReference>
<feature type="compositionally biased region" description="Polar residues" evidence="12">
    <location>
        <begin position="472"/>
        <end position="484"/>
    </location>
</feature>
<dbReference type="InterPro" id="IPR002418">
    <property type="entry name" value="Tscrpt_reg_Myc"/>
</dbReference>
<reference key="1">
    <citation type="submission" date="2019-01" db="UniProtKB">
        <authorList>
            <consortium name="RefSeq"/>
        </authorList>
    </citation>
    <scope>IDENTIFICATION</scope>
</reference>
<feature type="compositionally biased region" description="Low complexity" evidence="12">
    <location>
        <begin position="40"/>
        <end position="61"/>
    </location>
</feature>
<feature type="compositionally biased region" description="Low complexity" evidence="12">
    <location>
        <begin position="344"/>
        <end position="375"/>
    </location>
</feature>
<feature type="region of interest" description="Disordered" evidence="12">
    <location>
        <begin position="90"/>
        <end position="112"/>
    </location>
</feature>
<dbReference type="PANTHER" id="PTHR45851">
    <property type="entry name" value="MYC PROTO-ONCOGENE"/>
    <property type="match status" value="1"/>
</dbReference>
<dbReference type="PROSITE" id="PS50888">
    <property type="entry name" value="BHLH"/>
    <property type="match status" value="1"/>
</dbReference>
<evidence type="ECO:0000259" key="13">
    <source>
        <dbReference type="PROSITE" id="PS50888"/>
    </source>
</evidence>
<dbReference type="SMART" id="SM00353">
    <property type="entry name" value="HLH"/>
    <property type="match status" value="1"/>
</dbReference>
<feature type="region of interest" description="Disordered" evidence="12">
    <location>
        <begin position="338"/>
        <end position="502"/>
    </location>
</feature>
<evidence type="ECO:0000256" key="11">
    <source>
        <dbReference type="SAM" id="Coils"/>
    </source>
</evidence>
<dbReference type="Pfam" id="PF00010">
    <property type="entry name" value="HLH"/>
    <property type="match status" value="1"/>
</dbReference>
<dbReference type="Pfam" id="PF01056">
    <property type="entry name" value="Myc_N"/>
    <property type="match status" value="1"/>
</dbReference>
<evidence type="ECO:0000256" key="4">
    <source>
        <dbReference type="ARBA" id="ARBA00013423"/>
    </source>
</evidence>
<keyword evidence="11" id="KW-0175">Coiled coil</keyword>
<evidence type="ECO:0000313" key="14">
    <source>
        <dbReference type="Proteomes" id="UP001652641"/>
    </source>
</evidence>
<evidence type="ECO:0000256" key="8">
    <source>
        <dbReference type="ARBA" id="ARBA00030496"/>
    </source>
</evidence>
<keyword evidence="5" id="KW-0158">Chromosome</keyword>
<protein>
    <recommendedName>
        <fullName evidence="4">Myc proto-oncogene protein</fullName>
    </recommendedName>
    <alternativeName>
        <fullName evidence="9">Proto-oncogene c-Myc</fullName>
    </alternativeName>
    <alternativeName>
        <fullName evidence="8">Transcription factor p64</fullName>
    </alternativeName>
</protein>
<evidence type="ECO:0000256" key="2">
    <source>
        <dbReference type="ARBA" id="ARBA00004604"/>
    </source>
</evidence>
<evidence type="ECO:0000256" key="3">
    <source>
        <dbReference type="ARBA" id="ARBA00004642"/>
    </source>
</evidence>
<dbReference type="RefSeq" id="XP_025849234.2">
    <property type="nucleotide sequence ID" value="XM_025993449.2"/>
</dbReference>
<evidence type="ECO:0000313" key="15">
    <source>
        <dbReference type="RefSeq" id="XP_025849234.2"/>
    </source>
</evidence>
<evidence type="ECO:0000256" key="1">
    <source>
        <dbReference type="ARBA" id="ARBA00004286"/>
    </source>
</evidence>
<dbReference type="InterPro" id="IPR003327">
    <property type="entry name" value="Myc-LZ"/>
</dbReference>
<comment type="subcellular location">
    <subcellularLocation>
        <location evidence="1">Chromosome</location>
    </subcellularLocation>
    <subcellularLocation>
        <location evidence="2">Nucleus</location>
        <location evidence="2">Nucleolus</location>
    </subcellularLocation>
    <subcellularLocation>
        <location evidence="3">Nucleus</location>
        <location evidence="3">Nucleoplasm</location>
    </subcellularLocation>
</comment>
<feature type="coiled-coil region" evidence="11">
    <location>
        <begin position="504"/>
        <end position="574"/>
    </location>
</feature>
<keyword evidence="14" id="KW-1185">Reference proteome</keyword>
<dbReference type="GeneID" id="112915979"/>
<gene>
    <name evidence="15" type="primary">MYC</name>
</gene>
<dbReference type="PRINTS" id="PR00044">
    <property type="entry name" value="LEUZIPPRMYC"/>
</dbReference>
<keyword evidence="6" id="KW-0238">DNA-binding</keyword>
<dbReference type="CDD" id="cd11458">
    <property type="entry name" value="bHLHzip_c-Myc"/>
    <property type="match status" value="1"/>
</dbReference>
<dbReference type="InterPro" id="IPR012682">
    <property type="entry name" value="Tscrpt_reg_Myc_N"/>
</dbReference>
<evidence type="ECO:0000256" key="6">
    <source>
        <dbReference type="ARBA" id="ARBA00023125"/>
    </source>
</evidence>
<feature type="region of interest" description="Disordered" evidence="12">
    <location>
        <begin position="1"/>
        <end position="78"/>
    </location>
</feature>
<evidence type="ECO:0000256" key="5">
    <source>
        <dbReference type="ARBA" id="ARBA00022454"/>
    </source>
</evidence>
<evidence type="ECO:0000256" key="12">
    <source>
        <dbReference type="SAM" id="MobiDB-lite"/>
    </source>
</evidence>
<comment type="function">
    <text evidence="10">Transcription factor that binds DNA in a non-specific manner, yet also specifically recognizes the core sequence 5'-CAC[GA]TG-3'. Activates the transcription of growth-related genes. Binds to the VEGFA promoter, promoting VEGFA production and subsequent sprouting angiogenesis. Regulator of somatic reprogramming, controls self-renewal of embryonic stem cells. Functions with TAF6L to activate target gene expression through RNA polymerase II pause release. Positively regulates transcription of HNRNPA1, HNRNPA2 and PTBP1 which in turn regulate splicing of pyruvate kinase PKM by binding repressively to sequences flanking PKM exon 9, inhibiting exon 9 inclusion and resulting in exon 10 inclusion and production of the PKM M2 isoform.</text>
</comment>
<feature type="compositionally biased region" description="Acidic residues" evidence="12">
    <location>
        <begin position="388"/>
        <end position="400"/>
    </location>
</feature>
<sequence length="576" mass="62589">MGGSVTAGGWARPTSRRETPRRAGRGGEGGRRRGQGRGGAAAPAGGRSAARARVGTGAARRGPAREGAERSRSRRGASRLLLQVAQNFAPLALEDGEPRRQPLRAKRLGRPERIARALQRGGLPGKRSGAAAPRAAAMPLNVSFANRNYDLDYDSVQPYFYCDEEENFYQQQQQSELQPPAPSEDIWKKFELLPTPPLSPSRRSGLCSPSYVAVASFSPRGDDDGGGGSFSTADQLEMVTELLGGDMVNQSFICDPDDETFIKNIIIQDCMWSGFSAAAKLVSEKLASYQAARKDSGSPSPARGPGGCSTSSLYLQDLSAAASECIDPSVVFPYPLNDSSSPKPCASPDSAAFSPSSDSLLSSAESSPRASPEPLALHEETPPTTSSDSEEEQEDEEEIDVVSVEKRQPPAKRSESGSPSAGGHSKPPHSPLVLKRCHVSTHQHNYAAPPSTRKDYPAAKRARLDSGRVLKQISNNRKCASPRSSDTEENDKRRTHNVLERQRRNELKRSFFALRDQIPELENNEKAPKVVILKKATAYILSVQAEEQKLLSEKDLLRKRREQLKHKLEQLRNSGA</sequence>
<dbReference type="STRING" id="9627.ENSVVUP00000023086"/>
<feature type="compositionally biased region" description="Basic and acidic residues" evidence="12">
    <location>
        <begin position="452"/>
        <end position="468"/>
    </location>
</feature>
<feature type="domain" description="BHLH" evidence="13">
    <location>
        <begin position="491"/>
        <end position="543"/>
    </location>
</feature>
<feature type="compositionally biased region" description="Basic and acidic residues" evidence="12">
    <location>
        <begin position="403"/>
        <end position="415"/>
    </location>
</feature>
<dbReference type="InterPro" id="IPR011598">
    <property type="entry name" value="bHLH_dom"/>
</dbReference>
<accession>A0A3Q7RUY2</accession>